<feature type="coiled-coil region" evidence="1">
    <location>
        <begin position="1070"/>
        <end position="1100"/>
    </location>
</feature>
<dbReference type="InterPro" id="IPR058519">
    <property type="entry name" value="DUF8206"/>
</dbReference>
<feature type="domain" description="DUF8206" evidence="5">
    <location>
        <begin position="970"/>
        <end position="1047"/>
    </location>
</feature>
<dbReference type="AlphaFoldDB" id="A0A6A6IDH9"/>
<name>A0A6A6IDH9_9PLEO</name>
<proteinExistence type="predicted"/>
<gene>
    <name evidence="6" type="ORF">BU26DRAFT_519989</name>
</gene>
<feature type="region of interest" description="Disordered" evidence="2">
    <location>
        <begin position="177"/>
        <end position="220"/>
    </location>
</feature>
<evidence type="ECO:0000259" key="4">
    <source>
        <dbReference type="Pfam" id="PF24676"/>
    </source>
</evidence>
<evidence type="ECO:0000256" key="2">
    <source>
        <dbReference type="SAM" id="MobiDB-lite"/>
    </source>
</evidence>
<dbReference type="GeneID" id="54582527"/>
<dbReference type="InterPro" id="IPR027417">
    <property type="entry name" value="P-loop_NTPase"/>
</dbReference>
<dbReference type="Pfam" id="PF24676">
    <property type="entry name" value="DUF7656"/>
    <property type="match status" value="1"/>
</dbReference>
<dbReference type="PANTHER" id="PTHR32046">
    <property type="entry name" value="G DOMAIN-CONTAINING PROTEIN"/>
    <property type="match status" value="1"/>
</dbReference>
<reference evidence="6" key="1">
    <citation type="journal article" date="2020" name="Stud. Mycol.">
        <title>101 Dothideomycetes genomes: a test case for predicting lifestyles and emergence of pathogens.</title>
        <authorList>
            <person name="Haridas S."/>
            <person name="Albert R."/>
            <person name="Binder M."/>
            <person name="Bloem J."/>
            <person name="Labutti K."/>
            <person name="Salamov A."/>
            <person name="Andreopoulos B."/>
            <person name="Baker S."/>
            <person name="Barry K."/>
            <person name="Bills G."/>
            <person name="Bluhm B."/>
            <person name="Cannon C."/>
            <person name="Castanera R."/>
            <person name="Culley D."/>
            <person name="Daum C."/>
            <person name="Ezra D."/>
            <person name="Gonzalez J."/>
            <person name="Henrissat B."/>
            <person name="Kuo A."/>
            <person name="Liang C."/>
            <person name="Lipzen A."/>
            <person name="Lutzoni F."/>
            <person name="Magnuson J."/>
            <person name="Mondo S."/>
            <person name="Nolan M."/>
            <person name="Ohm R."/>
            <person name="Pangilinan J."/>
            <person name="Park H.-J."/>
            <person name="Ramirez L."/>
            <person name="Alfaro M."/>
            <person name="Sun H."/>
            <person name="Tritt A."/>
            <person name="Yoshinaga Y."/>
            <person name="Zwiers L.-H."/>
            <person name="Turgeon B."/>
            <person name="Goodwin S."/>
            <person name="Spatafora J."/>
            <person name="Crous P."/>
            <person name="Grigoriev I."/>
        </authorList>
    </citation>
    <scope>NUCLEOTIDE SEQUENCE</scope>
    <source>
        <strain evidence="6">CBS 122368</strain>
    </source>
</reference>
<dbReference type="RefSeq" id="XP_033683271.1">
    <property type="nucleotide sequence ID" value="XM_033829197.1"/>
</dbReference>
<accession>A0A6A6IDH9</accession>
<dbReference type="SUPFAM" id="SSF52540">
    <property type="entry name" value="P-loop containing nucleoside triphosphate hydrolases"/>
    <property type="match status" value="2"/>
</dbReference>
<feature type="compositionally biased region" description="Basic and acidic residues" evidence="2">
    <location>
        <begin position="203"/>
        <end position="212"/>
    </location>
</feature>
<dbReference type="InterPro" id="IPR056073">
    <property type="entry name" value="DUF7656"/>
</dbReference>
<dbReference type="PANTHER" id="PTHR32046:SF11">
    <property type="entry name" value="IMMUNE-ASSOCIATED NUCLEOTIDE-BINDING PROTEIN 10-LIKE"/>
    <property type="match status" value="1"/>
</dbReference>
<dbReference type="InterPro" id="IPR025662">
    <property type="entry name" value="Sigma_54_int_dom_ATP-bd_1"/>
</dbReference>
<dbReference type="Pfam" id="PF24674">
    <property type="entry name" value="MACPF_SNTX"/>
    <property type="match status" value="1"/>
</dbReference>
<evidence type="ECO:0000256" key="1">
    <source>
        <dbReference type="SAM" id="Coils"/>
    </source>
</evidence>
<dbReference type="EMBL" id="ML987196">
    <property type="protein sequence ID" value="KAF2248267.1"/>
    <property type="molecule type" value="Genomic_DNA"/>
</dbReference>
<dbReference type="Proteomes" id="UP000800094">
    <property type="component" value="Unassembled WGS sequence"/>
</dbReference>
<evidence type="ECO:0000259" key="5">
    <source>
        <dbReference type="Pfam" id="PF26633"/>
    </source>
</evidence>
<protein>
    <submittedName>
        <fullName evidence="6">Uncharacterized protein</fullName>
    </submittedName>
</protein>
<keyword evidence="1" id="KW-0175">Coiled coil</keyword>
<dbReference type="Gene3D" id="3.40.50.300">
    <property type="entry name" value="P-loop containing nucleotide triphosphate hydrolases"/>
    <property type="match status" value="1"/>
</dbReference>
<keyword evidence="7" id="KW-1185">Reference proteome</keyword>
<evidence type="ECO:0000313" key="7">
    <source>
        <dbReference type="Proteomes" id="UP000800094"/>
    </source>
</evidence>
<evidence type="ECO:0000259" key="3">
    <source>
        <dbReference type="Pfam" id="PF24674"/>
    </source>
</evidence>
<evidence type="ECO:0000313" key="6">
    <source>
        <dbReference type="EMBL" id="KAF2248267.1"/>
    </source>
</evidence>
<organism evidence="6 7">
    <name type="scientific">Trematosphaeria pertusa</name>
    <dbReference type="NCBI Taxonomy" id="390896"/>
    <lineage>
        <taxon>Eukaryota</taxon>
        <taxon>Fungi</taxon>
        <taxon>Dikarya</taxon>
        <taxon>Ascomycota</taxon>
        <taxon>Pezizomycotina</taxon>
        <taxon>Dothideomycetes</taxon>
        <taxon>Pleosporomycetidae</taxon>
        <taxon>Pleosporales</taxon>
        <taxon>Massarineae</taxon>
        <taxon>Trematosphaeriaceae</taxon>
        <taxon>Trematosphaeria</taxon>
    </lineage>
</organism>
<dbReference type="PROSITE" id="PS00675">
    <property type="entry name" value="SIGMA54_INTERACT_1"/>
    <property type="match status" value="1"/>
</dbReference>
<feature type="domain" description="DUF7656" evidence="4">
    <location>
        <begin position="439"/>
        <end position="532"/>
    </location>
</feature>
<sequence length="1227" mass="137026">MSRNRETTRTAIGPAAALGRLYDAKNDTVLSRTIFTAEIPEEAIESTDVRCSNYELCMTDTLEEKFSKLSITADLSASILGGLSTVSGSAKYLSQNKTSALVQQASIVCNITTVDENLRIANSKLWPVLDLDALKHEKATHVVVGIRWGARSVVTVKSSKASTDELLNFGGSLGVGRGHGGKPLKSSGKEVDSTSQPGSEGEGPEKREEKSETPSFRGRLGPLTTLIKSIGGAHAGGGFESDNTLKEVASSFEFKVSADVVMDGTVPATYEDVCKFIKSTPEAMQKANKGKGVPLSYQIVPIAEIARALGPSVPRENVVRDLDEDCLLNWIDYFDRASAAVQRLNDYYDLVSQHKHCVPAEHITRAKSSADEARRQGIISEDKFGNVLYAVRSGEYNMQALRELLAVRETQATAPEAALTITSEYLDKIKLAKQLELVGAMYMGDNTSDLQSLYVSADSKDLYVLYYNETTRSMPEFLSTYERLMDLLKNNNDSYWVVVVDCDVGSQRPLVKAFIEQVRGGKVVVDDVVQEYLELADKNLMRCMDQSNLEHPMIFNPPAGRRIVRIKCPGRHCSANNVLEWTCPNCRERVCFGFTDDYYYCDCGRYTVPNARFKCMSNKHGTLYEQHEDVEAVRIVLKTLDPFEEYNILILGETGVGKSTFINAFVNYMKFGSLDDALADEGPLQFAIPSEFSFDERRNERDETFHVTVGRASEFEQFSRKGQSATQKSVTYRFELDGKRFSLIDTPGIGDTRGVAQDHENMKDILNTLESVDKIHTVLLLLKPNSSRLGPVFNFCVTELLSHLHKDTSKNIVFGCTNARNTNFSFGDTRTPLETLLRDKATGISLGYHNSFFFDSEAFRYLAAKKLRNRSIASKATFEDSWIQSAGEARRLIRTTMKLPMHRVQETLALYRTRNMIAGMTKPMVAIVTAIKATKAKHAEAQKKLSELQAEGCKLEERLEIGYIVPAPRKLKKPRTVCSDPSCGKPVLVDDISIRQYTKICHEGCYIEIAEETLGFPELAKCDAFGNKGQNCSVCGHAWFVHLHVTYRVDYESQPNPAVYKAIRDNVNGLVSLEDTLAVIEKEKEQLDKANQLVQESLAMFGIYLKHNAMVAFNDAIIKYLDYQTEDATALGKIDQAKDFRDQKEVYRKQFNAIEDAIGRAEDKIPQREDLVAIVKRLEAIPVYGEQLVQMQEGGAGVLNRTAPPSVNLQLRNGNKWSLNWMKRFWG</sequence>
<dbReference type="OrthoDB" id="8954335at2759"/>
<feature type="domain" description="SNTX MACPF/CDC-like" evidence="3">
    <location>
        <begin position="9"/>
        <end position="164"/>
    </location>
</feature>
<dbReference type="Pfam" id="PF26633">
    <property type="entry name" value="DUF8206"/>
    <property type="match status" value="1"/>
</dbReference>
<dbReference type="InterPro" id="IPR056072">
    <property type="entry name" value="SNTX_MACPF/CDC-like_dom"/>
</dbReference>